<dbReference type="PANTHER" id="PTHR43642:SF1">
    <property type="entry name" value="HYBRID SIGNAL TRANSDUCTION HISTIDINE KINASE G"/>
    <property type="match status" value="1"/>
</dbReference>
<dbReference type="InterPro" id="IPR002052">
    <property type="entry name" value="DNA_methylase_N6_adenine_CS"/>
</dbReference>
<gene>
    <name evidence="8" type="ORF">THAOC_01628</name>
</gene>
<evidence type="ECO:0000313" key="8">
    <source>
        <dbReference type="EMBL" id="EJK76601.1"/>
    </source>
</evidence>
<dbReference type="GO" id="GO:0008757">
    <property type="term" value="F:S-adenosylmethionine-dependent methyltransferase activity"/>
    <property type="evidence" value="ECO:0007669"/>
    <property type="project" value="UniProtKB-ARBA"/>
</dbReference>
<feature type="domain" description="Release factor glutamine methyltransferase N-terminal" evidence="7">
    <location>
        <begin position="1496"/>
        <end position="1579"/>
    </location>
</feature>
<dbReference type="SUPFAM" id="SSF56112">
    <property type="entry name" value="Protein kinase-like (PK-like)"/>
    <property type="match status" value="1"/>
</dbReference>
<reference evidence="8 9" key="1">
    <citation type="journal article" date="2012" name="Genome Biol.">
        <title>Genome and low-iron response of an oceanic diatom adapted to chronic iron limitation.</title>
        <authorList>
            <person name="Lommer M."/>
            <person name="Specht M."/>
            <person name="Roy A.S."/>
            <person name="Kraemer L."/>
            <person name="Andreson R."/>
            <person name="Gutowska M.A."/>
            <person name="Wolf J."/>
            <person name="Bergner S.V."/>
            <person name="Schilhabel M.B."/>
            <person name="Klostermeier U.C."/>
            <person name="Beiko R.G."/>
            <person name="Rosenstiel P."/>
            <person name="Hippler M."/>
            <person name="Laroche J."/>
        </authorList>
    </citation>
    <scope>NUCLEOTIDE SEQUENCE [LARGE SCALE GENOMIC DNA]</scope>
    <source>
        <strain evidence="8 9">CCMP1005</strain>
    </source>
</reference>
<keyword evidence="1" id="KW-0489">Methyltransferase</keyword>
<accession>K0TMX3</accession>
<dbReference type="Pfam" id="PF05175">
    <property type="entry name" value="MTS"/>
    <property type="match status" value="1"/>
</dbReference>
<evidence type="ECO:0000256" key="2">
    <source>
        <dbReference type="ARBA" id="ARBA00022679"/>
    </source>
</evidence>
<dbReference type="InterPro" id="IPR029063">
    <property type="entry name" value="SAM-dependent_MTases_sf"/>
</dbReference>
<dbReference type="InterPro" id="IPR011009">
    <property type="entry name" value="Kinase-like_dom_sf"/>
</dbReference>
<dbReference type="InterPro" id="IPR027417">
    <property type="entry name" value="P-loop_NTPase"/>
</dbReference>
<sequence>MQSVSPFSIIDGGAVHVSRRQSKSIIYRSKTSTHDVGLKVLLNTTDPDHARQILSHEHDVSLHLPAGCSSRQVIGVTDFHGNPALKFIWANGITLKEWMQNVHQDGSSLQRGDFPVRVRAAMAIAKTLADFHDAGVAYNSLNPGDIVLSQAAGNYVATFVDLSGASIFKRYESDSTAAEEVRAKEVDLRSLGKLLYQVIDGKLQEEAEDEDETSDLNSTFQSRKKRGKEQLSCGLPLYLGSLVSALQDHALSSISVCYSDARDVYHDLKIFVDEESGRLSRVDIDEDAIMSRLHLPPDMFYGRQVQMSMILRLFQTSMELGSPQMALISGCPGSGKSTLVKQIKGPLVNWGGCIVTGKFDRAVRPDSVLSTALDSFFRGILEETKFVESSMLSFKWRIMDVVGSMDSSSLLGMLPNLNAWLSEGVGGVPFPSSQSDVVSSSAASSLRTKYMLCKLVSAMASRSSPLVLFLDYRDNEVDRSHPLTCTLQAIQEQGVNAVTIKLGPLERESVNELISETLHLPPSLCRPLSSIVHSKTGGIIMFILRFLLSLNADDKLWFNMSSRRWMYDLNTIRLETIQDDVVSHMTKQMTRFPKDTRFGLMMAACLGRKFNSTVLAKALKEDASNSFMQTCIDSGFFQLVGTDDYMWQHDQVQQAAYELIPPHRQNNFHLLLGTRLYLDATDEDVEEMIFFIVDNMNKGEKLISETDKRMEVAKLNLQAGERALSMSAFQSASKYLMSGVSFLDPGSWVTHYDLSLRLYDAGWLSQHVKEPFQNAICFEDKLNAYTCLVRALAAATKYQDGIQLCLNILSQLGEVIPKNRTGDVFQSEVVQVQAALHGRSEGDLLALPVMTDPNKLAVMTFLNHAIITLNAILVFRMLRISIECGVCNVAPFAFATFGVIKVSKLNGDVEGGHLMGRVAIALMNRLGATEMIARVYAVTYGLLNIWKEPWQACMIKHIEAFEKGNSVGDLEYSVTNLYVHCNGAIFGCGDELSKLKANLKAYTKKAHVWNQTSLWKAFVVLYQLALDLTGSNDNALEEYSVFMSQKQFLEQSQKSKELSQGRLIARKQKFLAFYTGDMETAREMFEVDKTFSSMDSGGRYISAIVSCFLDGMIGFYFARRGKDEEQWVSVANSCIASFQLWESRTPHNFSNKLELLRAEKFYYLGNRDCALLHYQNAINVSKKYRFIHEEGLAEENVSRCQRACISLLTRPTDRVVKKPHCRRPNNRPNRADEYTGERNCTLFSSAQLSDIWFPATSAACKSADPATRPGGLPPLSLAPLVKHHAQMPRIEAPSLRNVRNQSEKQTRTETNPPATTTHPPLPPYPFIPSLARLQTFATYSATRPLSVNRMTSIELANNNQQKVASDVQSRERACQCGLERLACPTLAASLTCNIQHCWLGSAELNFLATTAHLLPEVFRKSSGDNSARTAHPWAGSSTTFAIVIAVAAQKDTPRLGLVCALELRIRLVFWHCEGVACGASDVGDLLLPMNTDVQHALQSSIKILQDRDISEPEESSFHLLAHTLQLSWREGFNQIREIYTYSGSSCELASRKLTDKETSTFNLLLNRRIGHEPIQYILGRWDFHHLTGIIVRKPMLCPRPETEELVEHVLGEIDSLLSQQETEEKIRVLDVGSGTGAIGIAIANRYPNKVQVVSIDVLRDAVDLSTDNAEKFLSRHFEGNRQSIESLYRAVLSSAKDFDLEEKGCERGFDIVVSNPPYIPVRDMSELPSDVLKHESELALCGGDYGLDVIRDIVRNLPRWMPDDSIPRYCWMEVDDSHPQILASWLAPGSEEARFWGVEFCEGLKDMYGRYRFAKLQVKRN</sequence>
<dbReference type="Gene3D" id="1.10.510.10">
    <property type="entry name" value="Transferase(Phosphotransferase) domain 1"/>
    <property type="match status" value="1"/>
</dbReference>
<dbReference type="OrthoDB" id="269872at2759"/>
<protein>
    <recommendedName>
        <fullName evidence="10">Peptide chain release factor N(5)-glutamine methyltransferase</fullName>
    </recommendedName>
</protein>
<name>K0TMX3_THAOC</name>
<proteinExistence type="predicted"/>
<dbReference type="PROSITE" id="PS00092">
    <property type="entry name" value="N6_MTASE"/>
    <property type="match status" value="1"/>
</dbReference>
<dbReference type="InterPro" id="IPR004556">
    <property type="entry name" value="HemK-like"/>
</dbReference>
<comment type="caution">
    <text evidence="8">The sequence shown here is derived from an EMBL/GenBank/DDBJ whole genome shotgun (WGS) entry which is preliminary data.</text>
</comment>
<dbReference type="InterPro" id="IPR053159">
    <property type="entry name" value="Hybrid_Histidine_Kinase"/>
</dbReference>
<dbReference type="CDD" id="cd02440">
    <property type="entry name" value="AdoMet_MTases"/>
    <property type="match status" value="1"/>
</dbReference>
<feature type="region of interest" description="Disordered" evidence="4">
    <location>
        <begin position="1289"/>
        <end position="1321"/>
    </location>
</feature>
<keyword evidence="3" id="KW-0949">S-adenosyl-L-methionine</keyword>
<dbReference type="SUPFAM" id="SSF53335">
    <property type="entry name" value="S-adenosyl-L-methionine-dependent methyltransferases"/>
    <property type="match status" value="1"/>
</dbReference>
<dbReference type="GO" id="GO:0032259">
    <property type="term" value="P:methylation"/>
    <property type="evidence" value="ECO:0007669"/>
    <property type="project" value="UniProtKB-KW"/>
</dbReference>
<evidence type="ECO:0000256" key="4">
    <source>
        <dbReference type="SAM" id="MobiDB-lite"/>
    </source>
</evidence>
<dbReference type="SUPFAM" id="SSF52540">
    <property type="entry name" value="P-loop containing nucleoside triphosphate hydrolases"/>
    <property type="match status" value="2"/>
</dbReference>
<evidence type="ECO:0000256" key="1">
    <source>
        <dbReference type="ARBA" id="ARBA00022603"/>
    </source>
</evidence>
<evidence type="ECO:0000259" key="5">
    <source>
        <dbReference type="Pfam" id="PF05175"/>
    </source>
</evidence>
<dbReference type="InterPro" id="IPR041664">
    <property type="entry name" value="AAA_16"/>
</dbReference>
<dbReference type="Gene3D" id="1.10.8.10">
    <property type="entry name" value="DNA helicase RuvA subunit, C-terminal domain"/>
    <property type="match status" value="1"/>
</dbReference>
<evidence type="ECO:0000259" key="6">
    <source>
        <dbReference type="Pfam" id="PF13191"/>
    </source>
</evidence>
<feature type="compositionally biased region" description="Low complexity" evidence="4">
    <location>
        <begin position="1308"/>
        <end position="1318"/>
    </location>
</feature>
<dbReference type="NCBIfam" id="TIGR00536">
    <property type="entry name" value="hemK_fam"/>
    <property type="match status" value="1"/>
</dbReference>
<dbReference type="GO" id="GO:0003676">
    <property type="term" value="F:nucleic acid binding"/>
    <property type="evidence" value="ECO:0007669"/>
    <property type="project" value="InterPro"/>
</dbReference>
<dbReference type="Proteomes" id="UP000266841">
    <property type="component" value="Unassembled WGS sequence"/>
</dbReference>
<dbReference type="InterPro" id="IPR040758">
    <property type="entry name" value="PrmC_N"/>
</dbReference>
<evidence type="ECO:0000256" key="3">
    <source>
        <dbReference type="ARBA" id="ARBA00022691"/>
    </source>
</evidence>
<dbReference type="Pfam" id="PF13191">
    <property type="entry name" value="AAA_16"/>
    <property type="match status" value="1"/>
</dbReference>
<dbReference type="Gene3D" id="3.40.50.300">
    <property type="entry name" value="P-loop containing nucleotide triphosphate hydrolases"/>
    <property type="match status" value="1"/>
</dbReference>
<feature type="domain" description="Methyltransferase small" evidence="5">
    <location>
        <begin position="1616"/>
        <end position="1718"/>
    </location>
</feature>
<evidence type="ECO:0000259" key="7">
    <source>
        <dbReference type="Pfam" id="PF17827"/>
    </source>
</evidence>
<dbReference type="EMBL" id="AGNL01001950">
    <property type="protein sequence ID" value="EJK76601.1"/>
    <property type="molecule type" value="Genomic_DNA"/>
</dbReference>
<evidence type="ECO:0000313" key="9">
    <source>
        <dbReference type="Proteomes" id="UP000266841"/>
    </source>
</evidence>
<dbReference type="InterPro" id="IPR007848">
    <property type="entry name" value="Small_mtfrase_dom"/>
</dbReference>
<dbReference type="PANTHER" id="PTHR43642">
    <property type="entry name" value="HYBRID SIGNAL TRANSDUCTION HISTIDINE KINASE G"/>
    <property type="match status" value="1"/>
</dbReference>
<keyword evidence="2" id="KW-0808">Transferase</keyword>
<dbReference type="Gene3D" id="3.40.50.150">
    <property type="entry name" value="Vaccinia Virus protein VP39"/>
    <property type="match status" value="1"/>
</dbReference>
<dbReference type="eggNOG" id="KOG2904">
    <property type="taxonomic scope" value="Eukaryota"/>
</dbReference>
<keyword evidence="9" id="KW-1185">Reference proteome</keyword>
<feature type="domain" description="Orc1-like AAA ATPase" evidence="6">
    <location>
        <begin position="300"/>
        <end position="496"/>
    </location>
</feature>
<dbReference type="Pfam" id="PF17827">
    <property type="entry name" value="PrmC_N"/>
    <property type="match status" value="1"/>
</dbReference>
<evidence type="ECO:0008006" key="10">
    <source>
        <dbReference type="Google" id="ProtNLM"/>
    </source>
</evidence>
<dbReference type="GO" id="GO:0008276">
    <property type="term" value="F:protein methyltransferase activity"/>
    <property type="evidence" value="ECO:0007669"/>
    <property type="project" value="InterPro"/>
</dbReference>
<organism evidence="8 9">
    <name type="scientific">Thalassiosira oceanica</name>
    <name type="common">Marine diatom</name>
    <dbReference type="NCBI Taxonomy" id="159749"/>
    <lineage>
        <taxon>Eukaryota</taxon>
        <taxon>Sar</taxon>
        <taxon>Stramenopiles</taxon>
        <taxon>Ochrophyta</taxon>
        <taxon>Bacillariophyta</taxon>
        <taxon>Coscinodiscophyceae</taxon>
        <taxon>Thalassiosirophycidae</taxon>
        <taxon>Thalassiosirales</taxon>
        <taxon>Thalassiosiraceae</taxon>
        <taxon>Thalassiosira</taxon>
    </lineage>
</organism>